<dbReference type="EMBL" id="LR134510">
    <property type="protein sequence ID" value="VEJ09988.1"/>
    <property type="molecule type" value="Genomic_DNA"/>
</dbReference>
<dbReference type="PROSITE" id="PS00150">
    <property type="entry name" value="ACYLPHOSPHATASE_1"/>
    <property type="match status" value="1"/>
</dbReference>
<keyword evidence="9" id="KW-1185">Reference proteome</keyword>
<dbReference type="EC" id="3.6.1.7" evidence="2 5"/>
<dbReference type="OrthoDB" id="5295388at2"/>
<evidence type="ECO:0000259" key="7">
    <source>
        <dbReference type="PROSITE" id="PS51160"/>
    </source>
</evidence>
<dbReference type="KEGG" id="adp:NCTC12871_01486"/>
<dbReference type="InterPro" id="IPR036046">
    <property type="entry name" value="Acylphosphatase-like_dom_sf"/>
</dbReference>
<name>A0A448TVM5_9PAST</name>
<gene>
    <name evidence="8" type="primary">acyP</name>
    <name evidence="8" type="ORF">NCTC12871_01486</name>
</gene>
<evidence type="ECO:0000256" key="2">
    <source>
        <dbReference type="ARBA" id="ARBA00012150"/>
    </source>
</evidence>
<dbReference type="PANTHER" id="PTHR47268">
    <property type="entry name" value="ACYLPHOSPHATASE"/>
    <property type="match status" value="1"/>
</dbReference>
<dbReference type="InterPro" id="IPR001792">
    <property type="entry name" value="Acylphosphatase-like_dom"/>
</dbReference>
<evidence type="ECO:0000313" key="9">
    <source>
        <dbReference type="Proteomes" id="UP000279799"/>
    </source>
</evidence>
<reference evidence="8 9" key="1">
    <citation type="submission" date="2018-12" db="EMBL/GenBank/DDBJ databases">
        <authorList>
            <consortium name="Pathogen Informatics"/>
        </authorList>
    </citation>
    <scope>NUCLEOTIDE SEQUENCE [LARGE SCALE GENOMIC DNA]</scope>
    <source>
        <strain evidence="8 9">NCTC12871</strain>
    </source>
</reference>
<feature type="active site" evidence="5">
    <location>
        <position position="36"/>
    </location>
</feature>
<comment type="catalytic activity">
    <reaction evidence="4 5">
        <text>an acyl phosphate + H2O = a carboxylate + phosphate + H(+)</text>
        <dbReference type="Rhea" id="RHEA:14965"/>
        <dbReference type="ChEBI" id="CHEBI:15377"/>
        <dbReference type="ChEBI" id="CHEBI:15378"/>
        <dbReference type="ChEBI" id="CHEBI:29067"/>
        <dbReference type="ChEBI" id="CHEBI:43474"/>
        <dbReference type="ChEBI" id="CHEBI:59918"/>
        <dbReference type="EC" id="3.6.1.7"/>
    </reaction>
</comment>
<evidence type="ECO:0000256" key="3">
    <source>
        <dbReference type="ARBA" id="ARBA00015991"/>
    </source>
</evidence>
<evidence type="ECO:0000256" key="1">
    <source>
        <dbReference type="ARBA" id="ARBA00005614"/>
    </source>
</evidence>
<accession>A0A448TVM5</accession>
<dbReference type="Proteomes" id="UP000279799">
    <property type="component" value="Chromosome"/>
</dbReference>
<dbReference type="PROSITE" id="PS51160">
    <property type="entry name" value="ACYLPHOSPHATASE_3"/>
    <property type="match status" value="1"/>
</dbReference>
<dbReference type="SUPFAM" id="SSF54975">
    <property type="entry name" value="Acylphosphatase/BLUF domain-like"/>
    <property type="match status" value="1"/>
</dbReference>
<dbReference type="InterPro" id="IPR020456">
    <property type="entry name" value="Acylphosphatase"/>
</dbReference>
<comment type="similarity">
    <text evidence="1 6">Belongs to the acylphosphatase family.</text>
</comment>
<keyword evidence="5 8" id="KW-0378">Hydrolase</keyword>
<organism evidence="8 9">
    <name type="scientific">Actinobacillus delphinicola</name>
    <dbReference type="NCBI Taxonomy" id="51161"/>
    <lineage>
        <taxon>Bacteria</taxon>
        <taxon>Pseudomonadati</taxon>
        <taxon>Pseudomonadota</taxon>
        <taxon>Gammaproteobacteria</taxon>
        <taxon>Pasteurellales</taxon>
        <taxon>Pasteurellaceae</taxon>
        <taxon>Actinobacillus</taxon>
    </lineage>
</organism>
<proteinExistence type="inferred from homology"/>
<dbReference type="Gene3D" id="3.30.70.100">
    <property type="match status" value="1"/>
</dbReference>
<protein>
    <recommendedName>
        <fullName evidence="3 5">acylphosphatase</fullName>
        <ecNumber evidence="2 5">3.6.1.7</ecNumber>
    </recommendedName>
</protein>
<dbReference type="AlphaFoldDB" id="A0A448TVM5"/>
<feature type="active site" evidence="5">
    <location>
        <position position="18"/>
    </location>
</feature>
<evidence type="ECO:0000256" key="4">
    <source>
        <dbReference type="ARBA" id="ARBA00047645"/>
    </source>
</evidence>
<evidence type="ECO:0000256" key="6">
    <source>
        <dbReference type="RuleBase" id="RU004168"/>
    </source>
</evidence>
<dbReference type="Pfam" id="PF00708">
    <property type="entry name" value="Acylphosphatase"/>
    <property type="match status" value="1"/>
</dbReference>
<evidence type="ECO:0000256" key="5">
    <source>
        <dbReference type="PROSITE-ProRule" id="PRU00520"/>
    </source>
</evidence>
<dbReference type="GO" id="GO:0003998">
    <property type="term" value="F:acylphosphatase activity"/>
    <property type="evidence" value="ECO:0007669"/>
    <property type="project" value="UniProtKB-EC"/>
</dbReference>
<dbReference type="RefSeq" id="WP_126600354.1">
    <property type="nucleotide sequence ID" value="NZ_LR134510.1"/>
</dbReference>
<dbReference type="PANTHER" id="PTHR47268:SF4">
    <property type="entry name" value="ACYLPHOSPHATASE"/>
    <property type="match status" value="1"/>
</dbReference>
<feature type="domain" description="Acylphosphatase-like" evidence="7">
    <location>
        <begin position="3"/>
        <end position="90"/>
    </location>
</feature>
<dbReference type="InterPro" id="IPR017968">
    <property type="entry name" value="Acylphosphatase_CS"/>
</dbReference>
<evidence type="ECO:0000313" key="8">
    <source>
        <dbReference type="EMBL" id="VEJ09988.1"/>
    </source>
</evidence>
<sequence>MKVVRILVTGCVQGVGFRFYTKRLADQLELVGTVQNLSNGGVEIIVKGESAIVQKFIDKLPKMNPYARVEDIEVEDVIEKVVFLNFSILR</sequence>